<dbReference type="InParanoid" id="A0A0C3NHQ3"/>
<gene>
    <name evidence="1" type="ORF">M404DRAFT_167077</name>
</gene>
<reference evidence="1 2" key="1">
    <citation type="submission" date="2014-04" db="EMBL/GenBank/DDBJ databases">
        <authorList>
            <consortium name="DOE Joint Genome Institute"/>
            <person name="Kuo A."/>
            <person name="Kohler A."/>
            <person name="Costa M.D."/>
            <person name="Nagy L.G."/>
            <person name="Floudas D."/>
            <person name="Copeland A."/>
            <person name="Barry K.W."/>
            <person name="Cichocki N."/>
            <person name="Veneault-Fourrey C."/>
            <person name="LaButti K."/>
            <person name="Lindquist E.A."/>
            <person name="Lipzen A."/>
            <person name="Lundell T."/>
            <person name="Morin E."/>
            <person name="Murat C."/>
            <person name="Sun H."/>
            <person name="Tunlid A."/>
            <person name="Henrissat B."/>
            <person name="Grigoriev I.V."/>
            <person name="Hibbett D.S."/>
            <person name="Martin F."/>
            <person name="Nordberg H.P."/>
            <person name="Cantor M.N."/>
            <person name="Hua S.X."/>
        </authorList>
    </citation>
    <scope>NUCLEOTIDE SEQUENCE [LARGE SCALE GENOMIC DNA]</scope>
    <source>
        <strain evidence="1 2">Marx 270</strain>
    </source>
</reference>
<dbReference type="CDD" id="cd18809">
    <property type="entry name" value="SF1_C_RecD"/>
    <property type="match status" value="1"/>
</dbReference>
<dbReference type="STRING" id="870435.A0A0C3NHQ3"/>
<sequence>DTGLEDSPVPFHRMQFPVHLAYAMTINKSQRQSVKNVGIDLCSPVFSHGQLYVALSRCTHPRRIKVLFREGQDDTKTSNVVWPEVFRHLNI</sequence>
<name>A0A0C3NHQ3_PISTI</name>
<dbReference type="Proteomes" id="UP000054217">
    <property type="component" value="Unassembled WGS sequence"/>
</dbReference>
<dbReference type="SUPFAM" id="SSF52540">
    <property type="entry name" value="P-loop containing nucleoside triphosphate hydrolases"/>
    <property type="match status" value="1"/>
</dbReference>
<reference evidence="2" key="2">
    <citation type="submission" date="2015-01" db="EMBL/GenBank/DDBJ databases">
        <title>Evolutionary Origins and Diversification of the Mycorrhizal Mutualists.</title>
        <authorList>
            <consortium name="DOE Joint Genome Institute"/>
            <consortium name="Mycorrhizal Genomics Consortium"/>
            <person name="Kohler A."/>
            <person name="Kuo A."/>
            <person name="Nagy L.G."/>
            <person name="Floudas D."/>
            <person name="Copeland A."/>
            <person name="Barry K.W."/>
            <person name="Cichocki N."/>
            <person name="Veneault-Fourrey C."/>
            <person name="LaButti K."/>
            <person name="Lindquist E.A."/>
            <person name="Lipzen A."/>
            <person name="Lundell T."/>
            <person name="Morin E."/>
            <person name="Murat C."/>
            <person name="Riley R."/>
            <person name="Ohm R."/>
            <person name="Sun H."/>
            <person name="Tunlid A."/>
            <person name="Henrissat B."/>
            <person name="Grigoriev I.V."/>
            <person name="Hibbett D.S."/>
            <person name="Martin F."/>
        </authorList>
    </citation>
    <scope>NUCLEOTIDE SEQUENCE [LARGE SCALE GENOMIC DNA]</scope>
    <source>
        <strain evidence="2">Marx 270</strain>
    </source>
</reference>
<dbReference type="EMBL" id="KN832081">
    <property type="protein sequence ID" value="KIN94968.1"/>
    <property type="molecule type" value="Genomic_DNA"/>
</dbReference>
<evidence type="ECO:0000313" key="1">
    <source>
        <dbReference type="EMBL" id="KIN94968.1"/>
    </source>
</evidence>
<dbReference type="InterPro" id="IPR027417">
    <property type="entry name" value="P-loop_NTPase"/>
</dbReference>
<accession>A0A0C3NHQ3</accession>
<protein>
    <recommendedName>
        <fullName evidence="3">ATP-dependent DNA helicase</fullName>
    </recommendedName>
</protein>
<organism evidence="1 2">
    <name type="scientific">Pisolithus tinctorius Marx 270</name>
    <dbReference type="NCBI Taxonomy" id="870435"/>
    <lineage>
        <taxon>Eukaryota</taxon>
        <taxon>Fungi</taxon>
        <taxon>Dikarya</taxon>
        <taxon>Basidiomycota</taxon>
        <taxon>Agaricomycotina</taxon>
        <taxon>Agaricomycetes</taxon>
        <taxon>Agaricomycetidae</taxon>
        <taxon>Boletales</taxon>
        <taxon>Sclerodermatineae</taxon>
        <taxon>Pisolithaceae</taxon>
        <taxon>Pisolithus</taxon>
    </lineage>
</organism>
<evidence type="ECO:0000313" key="2">
    <source>
        <dbReference type="Proteomes" id="UP000054217"/>
    </source>
</evidence>
<dbReference type="OrthoDB" id="2615604at2759"/>
<feature type="non-terminal residue" evidence="1">
    <location>
        <position position="1"/>
    </location>
</feature>
<keyword evidence="2" id="KW-1185">Reference proteome</keyword>
<dbReference type="GO" id="GO:0006260">
    <property type="term" value="P:DNA replication"/>
    <property type="evidence" value="ECO:0007669"/>
    <property type="project" value="TreeGrafter"/>
</dbReference>
<dbReference type="GO" id="GO:0005657">
    <property type="term" value="C:replication fork"/>
    <property type="evidence" value="ECO:0007669"/>
    <property type="project" value="TreeGrafter"/>
</dbReference>
<dbReference type="PANTHER" id="PTHR23274">
    <property type="entry name" value="DNA HELICASE-RELATED"/>
    <property type="match status" value="1"/>
</dbReference>
<dbReference type="HOGENOM" id="CLU_001324_11_0_1"/>
<dbReference type="PANTHER" id="PTHR23274:SF51">
    <property type="entry name" value="OS03G0423850 PROTEIN"/>
    <property type="match status" value="1"/>
</dbReference>
<proteinExistence type="predicted"/>
<evidence type="ECO:0008006" key="3">
    <source>
        <dbReference type="Google" id="ProtNLM"/>
    </source>
</evidence>
<dbReference type="AlphaFoldDB" id="A0A0C3NHQ3"/>